<sequence length="264" mass="29570">MRAKYKILVLVNLNEFTDGIIISAIELAKKINAEISLFHVKKATDIVKRENQLSAVRAINSDYNVTDKKIKLLVNEISKAHQIPIKYAFAIGNVKHELDQLLENSQPDIIVLGKPVSKTFSFMGDNMVKYVLKNHAGGVLVVDPKNRIRPKEDVVVATLNSSSTNPRLPYLEDLFKTSHTPLKSFKIVNKGIKPKDLNAKNTGKTVEYVFEKGDNSIRNLSKYLSLNNINVLCLDLGANETESDYAIINMDRVLEHLNVSILVS</sequence>
<proteinExistence type="predicted"/>
<gene>
    <name evidence="1" type="ORF">GCM10007028_28450</name>
</gene>
<evidence type="ECO:0008006" key="3">
    <source>
        <dbReference type="Google" id="ProtNLM"/>
    </source>
</evidence>
<dbReference type="Gene3D" id="3.40.50.12370">
    <property type="match status" value="1"/>
</dbReference>
<reference evidence="1" key="1">
    <citation type="journal article" date="2014" name="Int. J. Syst. Evol. Microbiol.">
        <title>Complete genome sequence of Corynebacterium casei LMG S-19264T (=DSM 44701T), isolated from a smear-ripened cheese.</title>
        <authorList>
            <consortium name="US DOE Joint Genome Institute (JGI-PGF)"/>
            <person name="Walter F."/>
            <person name="Albersmeier A."/>
            <person name="Kalinowski J."/>
            <person name="Ruckert C."/>
        </authorList>
    </citation>
    <scope>NUCLEOTIDE SEQUENCE</scope>
    <source>
        <strain evidence="1">KCTC 12710</strain>
    </source>
</reference>
<dbReference type="RefSeq" id="WP_189361865.1">
    <property type="nucleotide sequence ID" value="NZ_BMWZ01000007.1"/>
</dbReference>
<keyword evidence="2" id="KW-1185">Reference proteome</keyword>
<evidence type="ECO:0000313" key="1">
    <source>
        <dbReference type="EMBL" id="GGZ88694.1"/>
    </source>
</evidence>
<protein>
    <recommendedName>
        <fullName evidence="3">Universal stress protein</fullName>
    </recommendedName>
</protein>
<accession>A0A918R671</accession>
<dbReference type="AlphaFoldDB" id="A0A918R671"/>
<reference evidence="1" key="2">
    <citation type="submission" date="2020-09" db="EMBL/GenBank/DDBJ databases">
        <authorList>
            <person name="Sun Q."/>
            <person name="Kim S."/>
        </authorList>
    </citation>
    <scope>NUCLEOTIDE SEQUENCE</scope>
    <source>
        <strain evidence="1">KCTC 12710</strain>
    </source>
</reference>
<comment type="caution">
    <text evidence="1">The sequence shown here is derived from an EMBL/GenBank/DDBJ whole genome shotgun (WGS) entry which is preliminary data.</text>
</comment>
<evidence type="ECO:0000313" key="2">
    <source>
        <dbReference type="Proteomes" id="UP000636004"/>
    </source>
</evidence>
<dbReference type="EMBL" id="BMWZ01000007">
    <property type="protein sequence ID" value="GGZ88694.1"/>
    <property type="molecule type" value="Genomic_DNA"/>
</dbReference>
<organism evidence="1 2">
    <name type="scientific">Algibacter mikhailovii</name>
    <dbReference type="NCBI Taxonomy" id="425498"/>
    <lineage>
        <taxon>Bacteria</taxon>
        <taxon>Pseudomonadati</taxon>
        <taxon>Bacteroidota</taxon>
        <taxon>Flavobacteriia</taxon>
        <taxon>Flavobacteriales</taxon>
        <taxon>Flavobacteriaceae</taxon>
        <taxon>Algibacter</taxon>
    </lineage>
</organism>
<name>A0A918R671_9FLAO</name>
<dbReference type="SUPFAM" id="SSF52402">
    <property type="entry name" value="Adenine nucleotide alpha hydrolases-like"/>
    <property type="match status" value="1"/>
</dbReference>
<dbReference type="Proteomes" id="UP000636004">
    <property type="component" value="Unassembled WGS sequence"/>
</dbReference>